<protein>
    <submittedName>
        <fullName evidence="2">Glyoxylase-like metal-dependent hydrolase (Beta-lactamase superfamily II)</fullName>
    </submittedName>
</protein>
<organism evidence="2 3">
    <name type="scientific">Neoroseomonas alkaliterrae</name>
    <dbReference type="NCBI Taxonomy" id="1452450"/>
    <lineage>
        <taxon>Bacteria</taxon>
        <taxon>Pseudomonadati</taxon>
        <taxon>Pseudomonadota</taxon>
        <taxon>Alphaproteobacteria</taxon>
        <taxon>Acetobacterales</taxon>
        <taxon>Acetobacteraceae</taxon>
        <taxon>Neoroseomonas</taxon>
    </lineage>
</organism>
<dbReference type="SMART" id="SM00849">
    <property type="entry name" value="Lactamase_B"/>
    <property type="match status" value="1"/>
</dbReference>
<dbReference type="Gene3D" id="1.10.10.10">
    <property type="entry name" value="Winged helix-like DNA-binding domain superfamily/Winged helix DNA-binding domain"/>
    <property type="match status" value="1"/>
</dbReference>
<accession>A0A840YB98</accession>
<keyword evidence="2" id="KW-0378">Hydrolase</keyword>
<dbReference type="AlphaFoldDB" id="A0A840YB98"/>
<evidence type="ECO:0000313" key="3">
    <source>
        <dbReference type="Proteomes" id="UP000562254"/>
    </source>
</evidence>
<dbReference type="SUPFAM" id="SSF56281">
    <property type="entry name" value="Metallo-hydrolase/oxidoreductase"/>
    <property type="match status" value="1"/>
</dbReference>
<evidence type="ECO:0000313" key="2">
    <source>
        <dbReference type="EMBL" id="MBB5691243.1"/>
    </source>
</evidence>
<feature type="domain" description="Metallo-beta-lactamase" evidence="1">
    <location>
        <begin position="40"/>
        <end position="257"/>
    </location>
</feature>
<dbReference type="Pfam" id="PF21221">
    <property type="entry name" value="B_lactamase-like_C"/>
    <property type="match status" value="1"/>
</dbReference>
<dbReference type="EMBL" id="JACIJE010000010">
    <property type="protein sequence ID" value="MBB5691243.1"/>
    <property type="molecule type" value="Genomic_DNA"/>
</dbReference>
<proteinExistence type="predicted"/>
<dbReference type="InterPro" id="IPR001279">
    <property type="entry name" value="Metallo-B-lactamas"/>
</dbReference>
<dbReference type="PANTHER" id="PTHR23131">
    <property type="entry name" value="ENDORIBONUCLEASE LACTB2"/>
    <property type="match status" value="1"/>
</dbReference>
<dbReference type="InterPro" id="IPR036866">
    <property type="entry name" value="RibonucZ/Hydroxyglut_hydro"/>
</dbReference>
<dbReference type="InterPro" id="IPR048933">
    <property type="entry name" value="B_lactamase-like_C"/>
</dbReference>
<evidence type="ECO:0000259" key="1">
    <source>
        <dbReference type="SMART" id="SM00849"/>
    </source>
</evidence>
<name>A0A840YB98_9PROT</name>
<comment type="caution">
    <text evidence="2">The sequence shown here is derived from an EMBL/GenBank/DDBJ whole genome shotgun (WGS) entry which is preliminary data.</text>
</comment>
<dbReference type="RefSeq" id="WP_184486630.1">
    <property type="nucleotide sequence ID" value="NZ_JAAEDJ010000142.1"/>
</dbReference>
<gene>
    <name evidence="2" type="ORF">FHS88_003395</name>
</gene>
<keyword evidence="3" id="KW-1185">Reference proteome</keyword>
<dbReference type="PANTHER" id="PTHR23131:SF4">
    <property type="entry name" value="METALLO-BETA-LACTAMASE SUPERFAMILY POTEIN"/>
    <property type="match status" value="1"/>
</dbReference>
<dbReference type="InterPro" id="IPR050662">
    <property type="entry name" value="Sec-metab_biosynth-thioest"/>
</dbReference>
<dbReference type="GO" id="GO:0016787">
    <property type="term" value="F:hydrolase activity"/>
    <property type="evidence" value="ECO:0007669"/>
    <property type="project" value="UniProtKB-KW"/>
</dbReference>
<reference evidence="2 3" key="1">
    <citation type="submission" date="2020-08" db="EMBL/GenBank/DDBJ databases">
        <title>Genomic Encyclopedia of Type Strains, Phase IV (KMG-IV): sequencing the most valuable type-strain genomes for metagenomic binning, comparative biology and taxonomic classification.</title>
        <authorList>
            <person name="Goeker M."/>
        </authorList>
    </citation>
    <scope>NUCLEOTIDE SEQUENCE [LARGE SCALE GENOMIC DNA]</scope>
    <source>
        <strain evidence="2 3">DSM 25895</strain>
    </source>
</reference>
<dbReference type="Pfam" id="PF00753">
    <property type="entry name" value="Lactamase_B"/>
    <property type="match status" value="1"/>
</dbReference>
<dbReference type="Gene3D" id="3.60.15.10">
    <property type="entry name" value="Ribonuclease Z/Hydroxyacylglutathione hydrolase-like"/>
    <property type="match status" value="1"/>
</dbReference>
<sequence>MSAAAALQPAPIETPPPGEAREVVPGLRWMRFPLPFAPHHVNVWLIEDEAGWTAVDAGVANDETRGHWQAALGGPAFGGRALSGLLVTHFHPDHAGLMGWLCGAHGVTPMMTRIEWLQARSLWFDTGAEMLDHQAAFAHAAGAPETYCAFLRARGPLYVRAVAPPPRAFASIADGQRLRIGGREWHVITGQGHAPDMACLHCPEAGVLIAADQILPRITPYVGLHAGEPMADPLGAFLASLDRFRALPEETLVLPSHGEPFRGLHARLDALAAHHEERLALLEAACAAPATAHGLLPALFRRPLDDRNLGFGLGETLAHLRRLEAQGRVERLPAADGTILWRRR</sequence>
<dbReference type="InterPro" id="IPR036388">
    <property type="entry name" value="WH-like_DNA-bd_sf"/>
</dbReference>
<dbReference type="Proteomes" id="UP000562254">
    <property type="component" value="Unassembled WGS sequence"/>
</dbReference>